<dbReference type="PANTHER" id="PTHR47785">
    <property type="entry name" value="ZN(II)2CYS6 TRANSCRIPTION FACTOR (EUROFUNG)-RELATED-RELATED"/>
    <property type="match status" value="1"/>
</dbReference>
<dbReference type="InterPro" id="IPR001138">
    <property type="entry name" value="Zn2Cys6_DnaBD"/>
</dbReference>
<dbReference type="Pfam" id="PF00172">
    <property type="entry name" value="Zn_clus"/>
    <property type="match status" value="1"/>
</dbReference>
<dbReference type="RefSeq" id="XP_041560658.1">
    <property type="nucleotide sequence ID" value="XM_041694871.1"/>
</dbReference>
<sequence length="577" mass="65086">MRRYTGDLTPIFHCPVENQCRQFHLSLISGTSRRFRRFSSASSSLTYLPPVPPTYMDVHPQRARRRAAIACNYCRRRKRRCDGAQPTCSLCQSANKHCSYPTPITLVDDDPPIPGRLAQLESVLADHTRTLQALQVNTPLQTDSEIIRRAHDVEAEIPAVMPPPGMDAATPVDYLAPMTIPIGHATTTGNLLQARPVKALIGDYPSDIFLRIEQKRPVPPELSLAVRPGVAALPALDSASITTLVEHYFQFVHPRHPILKRDEIEMMVSSLDPQSPEWSNEWALLLMMLAVAQAHRNLCFEPGNNLPGTEYLHPGVQFLLQTWADACTTNVLLSQAFLLAALYYASLCRPLQTWRLAHMASTNIQHAFFQQPDQQDESLLRTCWAVFLLECDLVAEYHLPRSGIENLVDQLPYPDCGPMAEVYESSWLAIISSRKLLNRIHCTMYATHSFVWDSKLTHDLPSPVPRPLLALSDELSHQLQTWWDLVPESLRPELNKDNPSPEEGILLLRFHACGDIITRPFLHHVCSYASKSRPPGEILNLARACIEHCRAFLHRVPSVLGHRHPLAVVYLHSCDYP</sequence>
<keyword evidence="3" id="KW-0804">Transcription</keyword>
<evidence type="ECO:0000256" key="3">
    <source>
        <dbReference type="ARBA" id="ARBA00023163"/>
    </source>
</evidence>
<evidence type="ECO:0000256" key="2">
    <source>
        <dbReference type="ARBA" id="ARBA00023125"/>
    </source>
</evidence>
<dbReference type="GO" id="GO:0000981">
    <property type="term" value="F:DNA-binding transcription factor activity, RNA polymerase II-specific"/>
    <property type="evidence" value="ECO:0007669"/>
    <property type="project" value="InterPro"/>
</dbReference>
<dbReference type="OrthoDB" id="4685598at2759"/>
<organism evidence="6 7">
    <name type="scientific">Aspergillus puulaauensis</name>
    <dbReference type="NCBI Taxonomy" id="1220207"/>
    <lineage>
        <taxon>Eukaryota</taxon>
        <taxon>Fungi</taxon>
        <taxon>Dikarya</taxon>
        <taxon>Ascomycota</taxon>
        <taxon>Pezizomycotina</taxon>
        <taxon>Eurotiomycetes</taxon>
        <taxon>Eurotiomycetidae</taxon>
        <taxon>Eurotiales</taxon>
        <taxon>Aspergillaceae</taxon>
        <taxon>Aspergillus</taxon>
    </lineage>
</organism>
<evidence type="ECO:0000256" key="4">
    <source>
        <dbReference type="ARBA" id="ARBA00023242"/>
    </source>
</evidence>
<dbReference type="SMART" id="SM00066">
    <property type="entry name" value="GAL4"/>
    <property type="match status" value="1"/>
</dbReference>
<reference evidence="6" key="1">
    <citation type="submission" date="2021-01" db="EMBL/GenBank/DDBJ databases">
        <authorList>
            <consortium name="Aspergillus puulaauensis MK2 genome sequencing consortium"/>
            <person name="Kazuki M."/>
            <person name="Futagami T."/>
        </authorList>
    </citation>
    <scope>NUCLEOTIDE SEQUENCE</scope>
    <source>
        <strain evidence="6">MK2</strain>
    </source>
</reference>
<evidence type="ECO:0000259" key="5">
    <source>
        <dbReference type="PROSITE" id="PS50048"/>
    </source>
</evidence>
<dbReference type="AlphaFoldDB" id="A0A7R7XW11"/>
<dbReference type="Gene3D" id="4.10.240.10">
    <property type="entry name" value="Zn(2)-C6 fungal-type DNA-binding domain"/>
    <property type="match status" value="1"/>
</dbReference>
<dbReference type="Proteomes" id="UP000654913">
    <property type="component" value="Chromosome 7"/>
</dbReference>
<dbReference type="PROSITE" id="PS00463">
    <property type="entry name" value="ZN2_CY6_FUNGAL_1"/>
    <property type="match status" value="1"/>
</dbReference>
<evidence type="ECO:0000313" key="6">
    <source>
        <dbReference type="EMBL" id="BCS28472.1"/>
    </source>
</evidence>
<dbReference type="GeneID" id="64978469"/>
<keyword evidence="4" id="KW-0539">Nucleus</keyword>
<dbReference type="KEGG" id="apuu:APUU_70042S"/>
<dbReference type="PROSITE" id="PS50048">
    <property type="entry name" value="ZN2_CY6_FUNGAL_2"/>
    <property type="match status" value="1"/>
</dbReference>
<dbReference type="GO" id="GO:0008270">
    <property type="term" value="F:zinc ion binding"/>
    <property type="evidence" value="ECO:0007669"/>
    <property type="project" value="InterPro"/>
</dbReference>
<proteinExistence type="predicted"/>
<dbReference type="CDD" id="cd12148">
    <property type="entry name" value="fungal_TF_MHR"/>
    <property type="match status" value="1"/>
</dbReference>
<reference evidence="6" key="2">
    <citation type="submission" date="2021-02" db="EMBL/GenBank/DDBJ databases">
        <title>Aspergillus puulaauensis MK2 genome sequence.</title>
        <authorList>
            <person name="Futagami T."/>
            <person name="Mori K."/>
            <person name="Kadooka C."/>
            <person name="Tanaka T."/>
        </authorList>
    </citation>
    <scope>NUCLEOTIDE SEQUENCE</scope>
    <source>
        <strain evidence="6">MK2</strain>
    </source>
</reference>
<keyword evidence="2" id="KW-0238">DNA-binding</keyword>
<name>A0A7R7XW11_9EURO</name>
<dbReference type="SUPFAM" id="SSF57701">
    <property type="entry name" value="Zn2/Cys6 DNA-binding domain"/>
    <property type="match status" value="1"/>
</dbReference>
<dbReference type="InterPro" id="IPR053181">
    <property type="entry name" value="EcdB-like_regulator"/>
</dbReference>
<evidence type="ECO:0000313" key="7">
    <source>
        <dbReference type="Proteomes" id="UP000654913"/>
    </source>
</evidence>
<dbReference type="GO" id="GO:0003677">
    <property type="term" value="F:DNA binding"/>
    <property type="evidence" value="ECO:0007669"/>
    <property type="project" value="UniProtKB-KW"/>
</dbReference>
<dbReference type="CDD" id="cd00067">
    <property type="entry name" value="GAL4"/>
    <property type="match status" value="1"/>
</dbReference>
<dbReference type="EMBL" id="AP024449">
    <property type="protein sequence ID" value="BCS28472.1"/>
    <property type="molecule type" value="Genomic_DNA"/>
</dbReference>
<gene>
    <name evidence="6" type="ORF">APUU_70042S</name>
</gene>
<accession>A0A7R7XW11</accession>
<keyword evidence="7" id="KW-1185">Reference proteome</keyword>
<protein>
    <recommendedName>
        <fullName evidence="5">Zn(2)-C6 fungal-type domain-containing protein</fullName>
    </recommendedName>
</protein>
<feature type="domain" description="Zn(2)-C6 fungal-type" evidence="5">
    <location>
        <begin position="70"/>
        <end position="100"/>
    </location>
</feature>
<keyword evidence="1" id="KW-0805">Transcription regulation</keyword>
<evidence type="ECO:0000256" key="1">
    <source>
        <dbReference type="ARBA" id="ARBA00023015"/>
    </source>
</evidence>
<dbReference type="InterPro" id="IPR036864">
    <property type="entry name" value="Zn2-C6_fun-type_DNA-bd_sf"/>
</dbReference>